<evidence type="ECO:0000256" key="1">
    <source>
        <dbReference type="SAM" id="SignalP"/>
    </source>
</evidence>
<dbReference type="EMBL" id="NJHN03000030">
    <property type="protein sequence ID" value="KAH9424067.1"/>
    <property type="molecule type" value="Genomic_DNA"/>
</dbReference>
<reference evidence="2 3" key="1">
    <citation type="journal article" date="2018" name="J. Allergy Clin. Immunol.">
        <title>High-quality assembly of Dermatophagoides pteronyssinus genome and transcriptome reveals a wide range of novel allergens.</title>
        <authorList>
            <person name="Liu X.Y."/>
            <person name="Yang K.Y."/>
            <person name="Wang M.Q."/>
            <person name="Kwok J.S."/>
            <person name="Zeng X."/>
            <person name="Yang Z."/>
            <person name="Xiao X.J."/>
            <person name="Lau C.P."/>
            <person name="Li Y."/>
            <person name="Huang Z.M."/>
            <person name="Ba J.G."/>
            <person name="Yim A.K."/>
            <person name="Ouyang C.Y."/>
            <person name="Ngai S.M."/>
            <person name="Chan T.F."/>
            <person name="Leung E.L."/>
            <person name="Liu L."/>
            <person name="Liu Z.G."/>
            <person name="Tsui S.K."/>
        </authorList>
    </citation>
    <scope>NUCLEOTIDE SEQUENCE [LARGE SCALE GENOMIC DNA]</scope>
    <source>
        <strain evidence="2">Derp</strain>
    </source>
</reference>
<feature type="signal peptide" evidence="1">
    <location>
        <begin position="1"/>
        <end position="16"/>
    </location>
</feature>
<name>A0ABQ8JNJ3_DERPT</name>
<gene>
    <name evidence="2" type="ORF">DERP_008915</name>
</gene>
<proteinExistence type="predicted"/>
<keyword evidence="1" id="KW-0732">Signal</keyword>
<evidence type="ECO:0000313" key="2">
    <source>
        <dbReference type="EMBL" id="KAH9424067.1"/>
    </source>
</evidence>
<organism evidence="2 3">
    <name type="scientific">Dermatophagoides pteronyssinus</name>
    <name type="common">European house dust mite</name>
    <dbReference type="NCBI Taxonomy" id="6956"/>
    <lineage>
        <taxon>Eukaryota</taxon>
        <taxon>Metazoa</taxon>
        <taxon>Ecdysozoa</taxon>
        <taxon>Arthropoda</taxon>
        <taxon>Chelicerata</taxon>
        <taxon>Arachnida</taxon>
        <taxon>Acari</taxon>
        <taxon>Acariformes</taxon>
        <taxon>Sarcoptiformes</taxon>
        <taxon>Astigmata</taxon>
        <taxon>Psoroptidia</taxon>
        <taxon>Analgoidea</taxon>
        <taxon>Pyroglyphidae</taxon>
        <taxon>Dermatophagoidinae</taxon>
        <taxon>Dermatophagoides</taxon>
    </lineage>
</organism>
<accession>A0ABQ8JNJ3</accession>
<feature type="chain" id="PRO_5045238933" evidence="1">
    <location>
        <begin position="17"/>
        <end position="62"/>
    </location>
</feature>
<sequence>MAVFVVIVVFVDVCGSSIPHSDNDGDENADGNCDDVNIVLPFCRNNLLQLLIDNCGLCVLQK</sequence>
<comment type="caution">
    <text evidence="2">The sequence shown here is derived from an EMBL/GenBank/DDBJ whole genome shotgun (WGS) entry which is preliminary data.</text>
</comment>
<keyword evidence="3" id="KW-1185">Reference proteome</keyword>
<dbReference type="Proteomes" id="UP000887458">
    <property type="component" value="Unassembled WGS sequence"/>
</dbReference>
<reference evidence="2 3" key="2">
    <citation type="journal article" date="2022" name="Mol. Biol. Evol.">
        <title>Comparative Genomics Reveals Insights into the Divergent Evolution of Astigmatic Mites and Household Pest Adaptations.</title>
        <authorList>
            <person name="Xiong Q."/>
            <person name="Wan A.T."/>
            <person name="Liu X."/>
            <person name="Fung C.S."/>
            <person name="Xiao X."/>
            <person name="Malainual N."/>
            <person name="Hou J."/>
            <person name="Wang L."/>
            <person name="Wang M."/>
            <person name="Yang K.Y."/>
            <person name="Cui Y."/>
            <person name="Leung E.L."/>
            <person name="Nong W."/>
            <person name="Shin S.K."/>
            <person name="Au S.W."/>
            <person name="Jeong K.Y."/>
            <person name="Chew F.T."/>
            <person name="Hui J.H."/>
            <person name="Leung T.F."/>
            <person name="Tungtrongchitr A."/>
            <person name="Zhong N."/>
            <person name="Liu Z."/>
            <person name="Tsui S.K."/>
        </authorList>
    </citation>
    <scope>NUCLEOTIDE SEQUENCE [LARGE SCALE GENOMIC DNA]</scope>
    <source>
        <strain evidence="2">Derp</strain>
    </source>
</reference>
<evidence type="ECO:0000313" key="3">
    <source>
        <dbReference type="Proteomes" id="UP000887458"/>
    </source>
</evidence>
<protein>
    <submittedName>
        <fullName evidence="2">Uncharacterized protein</fullName>
    </submittedName>
</protein>